<evidence type="ECO:0000256" key="6">
    <source>
        <dbReference type="ARBA" id="ARBA00022605"/>
    </source>
</evidence>
<organism evidence="12 13">
    <name type="scientific">Oceanobacillus sojae</name>
    <dbReference type="NCBI Taxonomy" id="582851"/>
    <lineage>
        <taxon>Bacteria</taxon>
        <taxon>Bacillati</taxon>
        <taxon>Bacillota</taxon>
        <taxon>Bacilli</taxon>
        <taxon>Bacillales</taxon>
        <taxon>Bacillaceae</taxon>
        <taxon>Oceanobacillus</taxon>
    </lineage>
</organism>
<dbReference type="PIRSF" id="PIRSF000521">
    <property type="entry name" value="Transaminase_4ab_Lys_Orn"/>
    <property type="match status" value="1"/>
</dbReference>
<protein>
    <recommendedName>
        <fullName evidence="3 11">Ornithine aminotransferase</fullName>
        <shortName evidence="11">OAT</shortName>
        <ecNumber evidence="3 11">2.6.1.13</ecNumber>
    </recommendedName>
    <alternativeName>
        <fullName evidence="10 11">Ornithine--oxo-acid aminotransferase</fullName>
    </alternativeName>
</protein>
<evidence type="ECO:0000313" key="12">
    <source>
        <dbReference type="EMBL" id="GEN87974.1"/>
    </source>
</evidence>
<keyword evidence="4 11" id="KW-0963">Cytoplasm</keyword>
<evidence type="ECO:0000256" key="4">
    <source>
        <dbReference type="ARBA" id="ARBA00022490"/>
    </source>
</evidence>
<dbReference type="NCBIfam" id="TIGR01885">
    <property type="entry name" value="Orn_aminotrans"/>
    <property type="match status" value="1"/>
</dbReference>
<keyword evidence="8 11" id="KW-0808">Transferase</keyword>
<dbReference type="RefSeq" id="WP_147210924.1">
    <property type="nucleotide sequence ID" value="NZ_BJYM01000011.1"/>
</dbReference>
<dbReference type="GO" id="GO:0055129">
    <property type="term" value="P:L-proline biosynthetic process"/>
    <property type="evidence" value="ECO:0007669"/>
    <property type="project" value="UniProtKB-UniRule"/>
</dbReference>
<gene>
    <name evidence="11 12" type="primary">rocD</name>
    <name evidence="12" type="ORF">OSO01_27130</name>
</gene>
<evidence type="ECO:0000256" key="9">
    <source>
        <dbReference type="ARBA" id="ARBA00022898"/>
    </source>
</evidence>
<dbReference type="HAMAP" id="MF_01689">
    <property type="entry name" value="Ornith_aminotrans_3"/>
    <property type="match status" value="1"/>
</dbReference>
<dbReference type="STRING" id="582851.GCA_900162665_00076"/>
<dbReference type="Gene3D" id="3.40.640.10">
    <property type="entry name" value="Type I PLP-dependent aspartate aminotransferase-like (Major domain)"/>
    <property type="match status" value="1"/>
</dbReference>
<dbReference type="AlphaFoldDB" id="A0A511ZKJ5"/>
<comment type="cofactor">
    <cofactor evidence="1 11">
        <name>pyridoxal 5'-phosphate</name>
        <dbReference type="ChEBI" id="CHEBI:597326"/>
    </cofactor>
</comment>
<dbReference type="InterPro" id="IPR005814">
    <property type="entry name" value="Aminotrans_3"/>
</dbReference>
<evidence type="ECO:0000256" key="10">
    <source>
        <dbReference type="ARBA" id="ARBA00030587"/>
    </source>
</evidence>
<evidence type="ECO:0000256" key="5">
    <source>
        <dbReference type="ARBA" id="ARBA00022576"/>
    </source>
</evidence>
<dbReference type="Gene3D" id="3.90.1150.10">
    <property type="entry name" value="Aspartate Aminotransferase, domain 1"/>
    <property type="match status" value="1"/>
</dbReference>
<dbReference type="Pfam" id="PF00202">
    <property type="entry name" value="Aminotran_3"/>
    <property type="match status" value="1"/>
</dbReference>
<comment type="catalytic activity">
    <reaction evidence="11">
        <text>a 2-oxocarboxylate + L-ornithine = L-glutamate 5-semialdehyde + an L-alpha-amino acid</text>
        <dbReference type="Rhea" id="RHEA:13877"/>
        <dbReference type="ChEBI" id="CHEBI:35179"/>
        <dbReference type="ChEBI" id="CHEBI:46911"/>
        <dbReference type="ChEBI" id="CHEBI:58066"/>
        <dbReference type="ChEBI" id="CHEBI:59869"/>
        <dbReference type="EC" id="2.6.1.13"/>
    </reaction>
</comment>
<dbReference type="FunFam" id="3.40.640.10:FF:000011">
    <property type="entry name" value="Ornithine aminotransferase"/>
    <property type="match status" value="1"/>
</dbReference>
<dbReference type="InterPro" id="IPR015422">
    <property type="entry name" value="PyrdxlP-dep_Trfase_small"/>
</dbReference>
<keyword evidence="9 11" id="KW-0663">Pyridoxal phosphate</keyword>
<dbReference type="GO" id="GO:0030170">
    <property type="term" value="F:pyridoxal phosphate binding"/>
    <property type="evidence" value="ECO:0007669"/>
    <property type="project" value="UniProtKB-UniRule"/>
</dbReference>
<dbReference type="UniPathway" id="UPA00098">
    <property type="reaction ID" value="UER00358"/>
</dbReference>
<dbReference type="OrthoDB" id="9807885at2"/>
<dbReference type="EMBL" id="BJYM01000011">
    <property type="protein sequence ID" value="GEN87974.1"/>
    <property type="molecule type" value="Genomic_DNA"/>
</dbReference>
<feature type="modified residue" description="N6-(pyridoxal phosphate)lysine" evidence="11">
    <location>
        <position position="255"/>
    </location>
</feature>
<comment type="similarity">
    <text evidence="11">Belongs to the class-III pyridoxal-phosphate-dependent aminotransferase family. OAT subfamily.</text>
</comment>
<dbReference type="InterPro" id="IPR015424">
    <property type="entry name" value="PyrdxlP-dep_Trfase"/>
</dbReference>
<keyword evidence="6 11" id="KW-0028">Amino-acid biosynthesis</keyword>
<dbReference type="InterPro" id="IPR034757">
    <property type="entry name" value="Ornith_aminotrans_bact"/>
</dbReference>
<dbReference type="GO" id="GO:0004587">
    <property type="term" value="F:ornithine aminotransferase activity"/>
    <property type="evidence" value="ECO:0007669"/>
    <property type="project" value="UniProtKB-UniRule"/>
</dbReference>
<comment type="caution">
    <text evidence="12">The sequence shown here is derived from an EMBL/GenBank/DDBJ whole genome shotgun (WGS) entry which is preliminary data.</text>
</comment>
<evidence type="ECO:0000313" key="13">
    <source>
        <dbReference type="Proteomes" id="UP000321558"/>
    </source>
</evidence>
<comment type="function">
    <text evidence="11">Catalyzes the interconversion of ornithine to glutamate semialdehyde.</text>
</comment>
<dbReference type="CDD" id="cd00610">
    <property type="entry name" value="OAT_like"/>
    <property type="match status" value="1"/>
</dbReference>
<dbReference type="InterPro" id="IPR015421">
    <property type="entry name" value="PyrdxlP-dep_Trfase_major"/>
</dbReference>
<keyword evidence="7 11" id="KW-0641">Proline biosynthesis</keyword>
<evidence type="ECO:0000256" key="3">
    <source>
        <dbReference type="ARBA" id="ARBA00012924"/>
    </source>
</evidence>
<dbReference type="GO" id="GO:0042802">
    <property type="term" value="F:identical protein binding"/>
    <property type="evidence" value="ECO:0007669"/>
    <property type="project" value="TreeGrafter"/>
</dbReference>
<reference evidence="12 13" key="1">
    <citation type="submission" date="2019-07" db="EMBL/GenBank/DDBJ databases">
        <title>Whole genome shotgun sequence of Oceanobacillus sojae NBRC 105379.</title>
        <authorList>
            <person name="Hosoyama A."/>
            <person name="Uohara A."/>
            <person name="Ohji S."/>
            <person name="Ichikawa N."/>
        </authorList>
    </citation>
    <scope>NUCLEOTIDE SEQUENCE [LARGE SCALE GENOMIC DNA]</scope>
    <source>
        <strain evidence="12 13">NBRC 105379</strain>
    </source>
</reference>
<keyword evidence="13" id="KW-1185">Reference proteome</keyword>
<dbReference type="SUPFAM" id="SSF53383">
    <property type="entry name" value="PLP-dependent transferases"/>
    <property type="match status" value="1"/>
</dbReference>
<evidence type="ECO:0000256" key="7">
    <source>
        <dbReference type="ARBA" id="ARBA00022650"/>
    </source>
</evidence>
<proteinExistence type="inferred from homology"/>
<evidence type="ECO:0000256" key="1">
    <source>
        <dbReference type="ARBA" id="ARBA00001933"/>
    </source>
</evidence>
<comment type="pathway">
    <text evidence="2 11">Amino-acid biosynthesis; L-proline biosynthesis; L-glutamate 5-semialdehyde from L-ornithine: step 1/1.</text>
</comment>
<dbReference type="PROSITE" id="PS00600">
    <property type="entry name" value="AA_TRANSFER_CLASS_3"/>
    <property type="match status" value="1"/>
</dbReference>
<keyword evidence="5 11" id="KW-0032">Aminotransferase</keyword>
<dbReference type="InterPro" id="IPR050103">
    <property type="entry name" value="Class-III_PLP-dep_AT"/>
</dbReference>
<sequence length="398" mass="43776">MVTSKEIMELTSTYGANNYHPLPVVVSEAEGVWVKDPEGNKYMDMLSAYSAVNQGHRHPKIIQALKDQADKVTLTSRAFHNELLGPWTERLAELTKKDKVLPMNTGVEAVETAIKAARRWAYEKKGIEDNQAEVIAARGNFHGRTMNAISLSDDPSATTNYGPFVPGIYKINYGDIQALKETITPNTAAVILEPIQGEAGILIPPEGYLQEVRKICDEENILFIADEVQTGFARTGKMFACEWENVEPDIYVMGKALGGGVMPISAIAADREIMDVFTPGSHGSTFGGNPLACAVSMAALDVIEEEGLVDRSLELGEYFAIELAAIDHPDLNEVRAKGLFIGVEFNKPVRPICESLKENGILCKETHETTIRFAPPLTISKEELDWALDRIKKVLQTN</sequence>
<dbReference type="PANTHER" id="PTHR11986">
    <property type="entry name" value="AMINOTRANSFERASE CLASS III"/>
    <property type="match status" value="1"/>
</dbReference>
<evidence type="ECO:0000256" key="8">
    <source>
        <dbReference type="ARBA" id="ARBA00022679"/>
    </source>
</evidence>
<dbReference type="GO" id="GO:0005737">
    <property type="term" value="C:cytoplasm"/>
    <property type="evidence" value="ECO:0007669"/>
    <property type="project" value="UniProtKB-SubCell"/>
</dbReference>
<dbReference type="EC" id="2.6.1.13" evidence="3 11"/>
<dbReference type="PANTHER" id="PTHR11986:SF18">
    <property type="entry name" value="ORNITHINE AMINOTRANSFERASE, MITOCHONDRIAL"/>
    <property type="match status" value="1"/>
</dbReference>
<name>A0A511ZKJ5_9BACI</name>
<dbReference type="InterPro" id="IPR049704">
    <property type="entry name" value="Aminotrans_3_PPA_site"/>
</dbReference>
<dbReference type="Proteomes" id="UP000321558">
    <property type="component" value="Unassembled WGS sequence"/>
</dbReference>
<dbReference type="NCBIfam" id="NF003145">
    <property type="entry name" value="PRK04073.1"/>
    <property type="match status" value="1"/>
</dbReference>
<dbReference type="InterPro" id="IPR010164">
    <property type="entry name" value="Orn_aminotrans"/>
</dbReference>
<evidence type="ECO:0000256" key="2">
    <source>
        <dbReference type="ARBA" id="ARBA00004998"/>
    </source>
</evidence>
<accession>A0A511ZKJ5</accession>
<evidence type="ECO:0000256" key="11">
    <source>
        <dbReference type="HAMAP-Rule" id="MF_01689"/>
    </source>
</evidence>
<comment type="subcellular location">
    <subcellularLocation>
        <location evidence="11">Cytoplasm</location>
    </subcellularLocation>
</comment>